<gene>
    <name evidence="2" type="primary">fabZ_1</name>
    <name evidence="2" type="ORF">g.105348</name>
</gene>
<evidence type="ECO:0000256" key="1">
    <source>
        <dbReference type="SAM" id="MobiDB-lite"/>
    </source>
</evidence>
<dbReference type="GO" id="GO:0090266">
    <property type="term" value="P:regulation of mitotic cell cycle spindle assembly checkpoint"/>
    <property type="evidence" value="ECO:0007669"/>
    <property type="project" value="InterPro"/>
</dbReference>
<dbReference type="InterPro" id="IPR026182">
    <property type="entry name" value="ANAPC15"/>
</dbReference>
<dbReference type="EMBL" id="GDJX01024826">
    <property type="protein sequence ID" value="JAT43110.1"/>
    <property type="molecule type" value="Transcribed_RNA"/>
</dbReference>
<feature type="region of interest" description="Disordered" evidence="1">
    <location>
        <begin position="139"/>
        <end position="166"/>
    </location>
</feature>
<name>A0A1D1XL53_9ARAE</name>
<dbReference type="AlphaFoldDB" id="A0A1D1XL53"/>
<protein>
    <submittedName>
        <fullName evidence="2">(3R)-hydroxymyristoyl-[acyl-carrier-protein] dehydratase</fullName>
    </submittedName>
</protein>
<feature type="non-terminal residue" evidence="2">
    <location>
        <position position="1"/>
    </location>
</feature>
<dbReference type="Pfam" id="PF15243">
    <property type="entry name" value="ANAPC15"/>
    <property type="match status" value="1"/>
</dbReference>
<dbReference type="GO" id="GO:0005680">
    <property type="term" value="C:anaphase-promoting complex"/>
    <property type="evidence" value="ECO:0007669"/>
    <property type="project" value="InterPro"/>
</dbReference>
<evidence type="ECO:0000313" key="2">
    <source>
        <dbReference type="EMBL" id="JAT43110.1"/>
    </source>
</evidence>
<feature type="compositionally biased region" description="Acidic residues" evidence="1">
    <location>
        <begin position="141"/>
        <end position="166"/>
    </location>
</feature>
<dbReference type="PANTHER" id="PTHR37771:SF2">
    <property type="entry name" value="OS02G0593400 PROTEIN"/>
    <property type="match status" value="1"/>
</dbReference>
<organism evidence="2">
    <name type="scientific">Anthurium amnicola</name>
    <dbReference type="NCBI Taxonomy" id="1678845"/>
    <lineage>
        <taxon>Eukaryota</taxon>
        <taxon>Viridiplantae</taxon>
        <taxon>Streptophyta</taxon>
        <taxon>Embryophyta</taxon>
        <taxon>Tracheophyta</taxon>
        <taxon>Spermatophyta</taxon>
        <taxon>Magnoliopsida</taxon>
        <taxon>Liliopsida</taxon>
        <taxon>Araceae</taxon>
        <taxon>Pothoideae</taxon>
        <taxon>Potheae</taxon>
        <taxon>Anthurium</taxon>
    </lineage>
</organism>
<sequence length="166" mass="18931">SAICPHPTNSTFPQPRPTKLFLNNNFFASLASLHCCPSHFSHPPKGEREREREMLQFPAFMRQYPSPPLIPSSVLLPLWSTAQNDEMLLAVEESELEDKEFVCVLEYYNLPTNWFQLNEIRKANSNLLVIGKASLDNKEDLDAEAEEEDADNIEESDGDEFEQETG</sequence>
<accession>A0A1D1XL53</accession>
<proteinExistence type="predicted"/>
<dbReference type="PANTHER" id="PTHR37771">
    <property type="entry name" value="OS02G0593400 PROTEIN"/>
    <property type="match status" value="1"/>
</dbReference>
<reference evidence="2" key="1">
    <citation type="submission" date="2015-07" db="EMBL/GenBank/DDBJ databases">
        <title>Transcriptome Assembly of Anthurium amnicola.</title>
        <authorList>
            <person name="Suzuki J."/>
        </authorList>
    </citation>
    <scope>NUCLEOTIDE SEQUENCE</scope>
</reference>